<reference evidence="1" key="1">
    <citation type="submission" date="2013-04" db="EMBL/GenBank/DDBJ databases">
        <authorList>
            <person name="Qu J."/>
            <person name="Murali S.C."/>
            <person name="Bandaranaike D."/>
            <person name="Bellair M."/>
            <person name="Blankenburg K."/>
            <person name="Chao H."/>
            <person name="Dinh H."/>
            <person name="Doddapaneni H."/>
            <person name="Downs B."/>
            <person name="Dugan-Rocha S."/>
            <person name="Elkadiri S."/>
            <person name="Gnanaolivu R.D."/>
            <person name="Hernandez B."/>
            <person name="Javaid M."/>
            <person name="Jayaseelan J.C."/>
            <person name="Lee S."/>
            <person name="Li M."/>
            <person name="Ming W."/>
            <person name="Munidasa M."/>
            <person name="Muniz J."/>
            <person name="Nguyen L."/>
            <person name="Ongeri F."/>
            <person name="Osuji N."/>
            <person name="Pu L.-L."/>
            <person name="Puazo M."/>
            <person name="Qu C."/>
            <person name="Quiroz J."/>
            <person name="Raj R."/>
            <person name="Weissenberger G."/>
            <person name="Xin Y."/>
            <person name="Zou X."/>
            <person name="Han Y."/>
            <person name="Richards S."/>
            <person name="Worley K."/>
            <person name="Muzny D."/>
            <person name="Gibbs R."/>
        </authorList>
    </citation>
    <scope>NUCLEOTIDE SEQUENCE</scope>
    <source>
        <strain evidence="1">Sampled in the wild</strain>
    </source>
</reference>
<dbReference type="EMBL" id="KZ309381">
    <property type="protein sequence ID" value="KAG8238592.1"/>
    <property type="molecule type" value="Genomic_DNA"/>
</dbReference>
<proteinExistence type="predicted"/>
<gene>
    <name evidence="1" type="ORF">J437_LFUL018301</name>
</gene>
<comment type="caution">
    <text evidence="1">The sequence shown here is derived from an EMBL/GenBank/DDBJ whole genome shotgun (WGS) entry which is preliminary data.</text>
</comment>
<organism evidence="1 2">
    <name type="scientific">Ladona fulva</name>
    <name type="common">Scarce chaser dragonfly</name>
    <name type="synonym">Libellula fulva</name>
    <dbReference type="NCBI Taxonomy" id="123851"/>
    <lineage>
        <taxon>Eukaryota</taxon>
        <taxon>Metazoa</taxon>
        <taxon>Ecdysozoa</taxon>
        <taxon>Arthropoda</taxon>
        <taxon>Hexapoda</taxon>
        <taxon>Insecta</taxon>
        <taxon>Pterygota</taxon>
        <taxon>Palaeoptera</taxon>
        <taxon>Odonata</taxon>
        <taxon>Epiprocta</taxon>
        <taxon>Anisoptera</taxon>
        <taxon>Libelluloidea</taxon>
        <taxon>Libellulidae</taxon>
        <taxon>Ladona</taxon>
    </lineage>
</organism>
<keyword evidence="2" id="KW-1185">Reference proteome</keyword>
<protein>
    <submittedName>
        <fullName evidence="1">Uncharacterized protein</fullName>
    </submittedName>
</protein>
<accession>A0A8K0KNZ2</accession>
<sequence length="159" mass="18756">MEDLTRMMIELLNPQCQQNAEQPIPTFMPFDPLSELWKDYWARFQTFANSMPPDQLPQIFLTNQTTATYKLFSTLAAQQSPPKDINELSMNDIASFMDQFDPRRFTVRERFKFWSEMQDRRIDSRISSKNLSRCSQVQFLINLGSARQDHADKIYMLGQ</sequence>
<evidence type="ECO:0000313" key="1">
    <source>
        <dbReference type="EMBL" id="KAG8238592.1"/>
    </source>
</evidence>
<name>A0A8K0KNZ2_LADFU</name>
<dbReference type="Proteomes" id="UP000792457">
    <property type="component" value="Unassembled WGS sequence"/>
</dbReference>
<dbReference type="OrthoDB" id="6772952at2759"/>
<reference evidence="1" key="2">
    <citation type="submission" date="2017-10" db="EMBL/GenBank/DDBJ databases">
        <title>Ladona fulva Genome sequencing and assembly.</title>
        <authorList>
            <person name="Murali S."/>
            <person name="Richards S."/>
            <person name="Bandaranaike D."/>
            <person name="Bellair M."/>
            <person name="Blankenburg K."/>
            <person name="Chao H."/>
            <person name="Dinh H."/>
            <person name="Doddapaneni H."/>
            <person name="Dugan-Rocha S."/>
            <person name="Elkadiri S."/>
            <person name="Gnanaolivu R."/>
            <person name="Hernandez B."/>
            <person name="Skinner E."/>
            <person name="Javaid M."/>
            <person name="Lee S."/>
            <person name="Li M."/>
            <person name="Ming W."/>
            <person name="Munidasa M."/>
            <person name="Muniz J."/>
            <person name="Nguyen L."/>
            <person name="Hughes D."/>
            <person name="Osuji N."/>
            <person name="Pu L.-L."/>
            <person name="Puazo M."/>
            <person name="Qu C."/>
            <person name="Quiroz J."/>
            <person name="Raj R."/>
            <person name="Weissenberger G."/>
            <person name="Xin Y."/>
            <person name="Zou X."/>
            <person name="Han Y."/>
            <person name="Worley K."/>
            <person name="Muzny D."/>
            <person name="Gibbs R."/>
        </authorList>
    </citation>
    <scope>NUCLEOTIDE SEQUENCE</scope>
    <source>
        <strain evidence="1">Sampled in the wild</strain>
    </source>
</reference>
<dbReference type="AlphaFoldDB" id="A0A8K0KNZ2"/>
<evidence type="ECO:0000313" key="2">
    <source>
        <dbReference type="Proteomes" id="UP000792457"/>
    </source>
</evidence>